<dbReference type="InterPro" id="IPR057538">
    <property type="entry name" value="RXYLT1_C"/>
</dbReference>
<comment type="caution">
    <text evidence="3">The sequence shown here is derived from an EMBL/GenBank/DDBJ whole genome shotgun (WGS) entry which is preliminary data.</text>
</comment>
<dbReference type="PANTHER" id="PTHR15576:SF1">
    <property type="entry name" value="RIBITOL-5-PHOSPHATE XYLOSYLTRANSFERASE 1"/>
    <property type="match status" value="1"/>
</dbReference>
<dbReference type="AlphaFoldDB" id="X6N8K1"/>
<dbReference type="GO" id="GO:0035269">
    <property type="term" value="P:protein O-linked glycosylation via mannose"/>
    <property type="evidence" value="ECO:0007669"/>
    <property type="project" value="InterPro"/>
</dbReference>
<dbReference type="GO" id="GO:0005794">
    <property type="term" value="C:Golgi apparatus"/>
    <property type="evidence" value="ECO:0007669"/>
    <property type="project" value="TreeGrafter"/>
</dbReference>
<gene>
    <name evidence="3" type="ORF">RFI_15566</name>
</gene>
<dbReference type="EMBL" id="ASPP01011433">
    <property type="protein sequence ID" value="ETO21637.1"/>
    <property type="molecule type" value="Genomic_DNA"/>
</dbReference>
<proteinExistence type="predicted"/>
<evidence type="ECO:0000313" key="3">
    <source>
        <dbReference type="EMBL" id="ETO21637.1"/>
    </source>
</evidence>
<protein>
    <recommendedName>
        <fullName evidence="2">RXYLT1 C-terminal domain-containing protein</fullName>
    </recommendedName>
</protein>
<dbReference type="GO" id="GO:0120053">
    <property type="term" value="F:ribitol beta-1,4-xylosyltransferase activity"/>
    <property type="evidence" value="ECO:0007669"/>
    <property type="project" value="InterPro"/>
</dbReference>
<evidence type="ECO:0000256" key="1">
    <source>
        <dbReference type="SAM" id="Coils"/>
    </source>
</evidence>
<accession>X6N8K1</accession>
<name>X6N8K1_RETFI</name>
<reference evidence="3 4" key="1">
    <citation type="journal article" date="2013" name="Curr. Biol.">
        <title>The Genome of the Foraminiferan Reticulomyxa filosa.</title>
        <authorList>
            <person name="Glockner G."/>
            <person name="Hulsmann N."/>
            <person name="Schleicher M."/>
            <person name="Noegel A.A."/>
            <person name="Eichinger L."/>
            <person name="Gallinger C."/>
            <person name="Pawlowski J."/>
            <person name="Sierra R."/>
            <person name="Euteneuer U."/>
            <person name="Pillet L."/>
            <person name="Moustafa A."/>
            <person name="Platzer M."/>
            <person name="Groth M."/>
            <person name="Szafranski K."/>
            <person name="Schliwa M."/>
        </authorList>
    </citation>
    <scope>NUCLEOTIDE SEQUENCE [LARGE SCALE GENOMIC DNA]</scope>
</reference>
<evidence type="ECO:0000259" key="2">
    <source>
        <dbReference type="Pfam" id="PF24785"/>
    </source>
</evidence>
<feature type="coiled-coil region" evidence="1">
    <location>
        <begin position="61"/>
        <end position="88"/>
    </location>
</feature>
<organism evidence="3 4">
    <name type="scientific">Reticulomyxa filosa</name>
    <dbReference type="NCBI Taxonomy" id="46433"/>
    <lineage>
        <taxon>Eukaryota</taxon>
        <taxon>Sar</taxon>
        <taxon>Rhizaria</taxon>
        <taxon>Retaria</taxon>
        <taxon>Foraminifera</taxon>
        <taxon>Monothalamids</taxon>
        <taxon>Reticulomyxidae</taxon>
        <taxon>Reticulomyxa</taxon>
    </lineage>
</organism>
<evidence type="ECO:0000313" key="4">
    <source>
        <dbReference type="Proteomes" id="UP000023152"/>
    </source>
</evidence>
<keyword evidence="4" id="KW-1185">Reference proteome</keyword>
<dbReference type="Pfam" id="PF24785">
    <property type="entry name" value="RXYLT1_C"/>
    <property type="match status" value="1"/>
</dbReference>
<feature type="non-terminal residue" evidence="3">
    <location>
        <position position="1"/>
    </location>
</feature>
<keyword evidence="1" id="KW-0175">Coiled coil</keyword>
<sequence length="390" mass="46086">YKVAIYNYWSTQFEQSKANKDKPVYQPLFWRFDVGSYITAPQMLLTWSAVADRDANTEGAVRKLLLMSEEKRKKIEQLLRKRKAQKSKALQKQSVKIDLAFKFANERKYILNAIYSLVTGHGERGALRNSISAVSEKWKRIEGRGNKTTSDRGVPMEMFTRYFSEWQGDNQKQGGYLNGKEYKSTLLNSVFTISPSGNNPETFRLWEAMGHGSIPIFAMDSNYFQNKQCLDAFRPIFAFSQWYHSSTDHSSRDDTVEASFVDYDTVYFDQQFFEPKDATLQVQSVRLLIGKFQNLIRTKATWREKRSVQEEMMDQIELLLDSDHVIYPFIILRNWNELDTFLDQALTIRWEWFQLQTILWWHRFVQFKFDQMLHKLFDSAPFCRFQLSPH</sequence>
<feature type="domain" description="RXYLT1 C-terminal" evidence="2">
    <location>
        <begin position="178"/>
        <end position="218"/>
    </location>
</feature>
<dbReference type="PANTHER" id="PTHR15576">
    <property type="entry name" value="RIBITOL-5-PHOSPHATE XYLOSYLTRANSFERASE 1"/>
    <property type="match status" value="1"/>
</dbReference>
<dbReference type="InterPro" id="IPR055286">
    <property type="entry name" value="RXYLT1-like"/>
</dbReference>
<dbReference type="Proteomes" id="UP000023152">
    <property type="component" value="Unassembled WGS sequence"/>
</dbReference>